<feature type="compositionally biased region" description="Polar residues" evidence="1">
    <location>
        <begin position="60"/>
        <end position="70"/>
    </location>
</feature>
<feature type="compositionally biased region" description="Polar residues" evidence="1">
    <location>
        <begin position="139"/>
        <end position="160"/>
    </location>
</feature>
<name>A0A2X0LRT7_9BASI</name>
<feature type="region of interest" description="Disordered" evidence="1">
    <location>
        <begin position="1"/>
        <end position="160"/>
    </location>
</feature>
<dbReference type="AlphaFoldDB" id="A0A2X0LRT7"/>
<dbReference type="Proteomes" id="UP000249723">
    <property type="component" value="Unassembled WGS sequence"/>
</dbReference>
<feature type="compositionally biased region" description="Basic and acidic residues" evidence="1">
    <location>
        <begin position="237"/>
        <end position="248"/>
    </location>
</feature>
<evidence type="ECO:0000256" key="1">
    <source>
        <dbReference type="SAM" id="MobiDB-lite"/>
    </source>
</evidence>
<sequence>MSSRAISPTFDPPRAPSTSRLMDTPALDFGPESNSSPKRNKASSASWTSWLEPHEASILAPSNSDSQESCESVERSRDSSGPDQCKGEPSARTIRRRNLASLSTMTDRAFGRSSGDSHATKNRPSRAAVEQAPRLGKLGSSSPMHKTRSTGVSSSTQWTSPVLSILQVKGPSKKRMILNGASSRPSASTSLSLLPRNGADPITRGTPSSASTCIPNSSTTPMTTTLRRRSRTPSPTEDARASWPKREPSPQIVPKSLKPTSSILRARYPTPPVSIASARGSSVDLRTFHEPYGGKGPAAAADIDVIIIDDTDEELDDERDGRPASPKRARYSHNLFDEEETDSTRRSSASHLGGSSRWNTSKTTDPRSPIRSSTIPTPEQFVVDPELFIASANWSRRIIIDVLSLNIDCLALNREVPEGQAIDLELELALVADVDGGRTELDLVGECVRLERCASNATGLIFAGSKPHTFELDFDPTALRTATDIHVEITLRSLDGEEWDTKACLPISDCDVRGVEHIIPYGSEQTLRFSKTTTARMAYRSAAMLDSRMSELDFSARELDRRLDRVRLENVPVWLPDALDVASMRYQEIQETIPGRNELLQPVDHGPTRYTYDFVTKRPVDLGQRIMEPSTTETPLSTIQVRQQLNAVSLSSCFSARVPESPSADPQYFKSRMQLLLRTSYTAKERLVRRLHLSWTILNPFPPSIVARELACWNHFAPVIEHFMAGQQLEWFLWTSLVMKGENGQYRGLLSVPEWEQVRKMYRKQVRKIEKGRRQSYEVWRGRAEESVG</sequence>
<dbReference type="OrthoDB" id="2535473at2759"/>
<dbReference type="EMBL" id="FMWP01000087">
    <property type="protein sequence ID" value="SCZ96144.1"/>
    <property type="molecule type" value="Genomic_DNA"/>
</dbReference>
<feature type="region of interest" description="Disordered" evidence="1">
    <location>
        <begin position="177"/>
        <end position="256"/>
    </location>
</feature>
<reference evidence="3" key="1">
    <citation type="submission" date="2016-10" db="EMBL/GenBank/DDBJ databases">
        <authorList>
            <person name="Jeantristanb JTB J.-T."/>
            <person name="Ricardo R."/>
        </authorList>
    </citation>
    <scope>NUCLEOTIDE SEQUENCE [LARGE SCALE GENOMIC DNA]</scope>
</reference>
<accession>A0A2X0LRT7</accession>
<evidence type="ECO:0000313" key="2">
    <source>
        <dbReference type="EMBL" id="SCZ96144.1"/>
    </source>
</evidence>
<evidence type="ECO:0000313" key="3">
    <source>
        <dbReference type="Proteomes" id="UP000249723"/>
    </source>
</evidence>
<feature type="compositionally biased region" description="Low complexity" evidence="1">
    <location>
        <begin position="215"/>
        <end position="225"/>
    </location>
</feature>
<feature type="compositionally biased region" description="Polar residues" evidence="1">
    <location>
        <begin position="32"/>
        <end position="49"/>
    </location>
</feature>
<keyword evidence="3" id="KW-1185">Reference proteome</keyword>
<protein>
    <submittedName>
        <fullName evidence="2">BZ3500_MvSof-1268-A1-R1_Chr8-1g10034 protein</fullName>
    </submittedName>
</protein>
<gene>
    <name evidence="2" type="ORF">BZ3500_MVSOF-1268-A1-R1_CHR8-1G10034</name>
</gene>
<feature type="compositionally biased region" description="Polar residues" evidence="1">
    <location>
        <begin position="205"/>
        <end position="214"/>
    </location>
</feature>
<proteinExistence type="predicted"/>
<feature type="compositionally biased region" description="Low complexity" evidence="1">
    <location>
        <begin position="181"/>
        <end position="196"/>
    </location>
</feature>
<feature type="region of interest" description="Disordered" evidence="1">
    <location>
        <begin position="312"/>
        <end position="376"/>
    </location>
</feature>
<organism evidence="2 3">
    <name type="scientific">Microbotryum saponariae</name>
    <dbReference type="NCBI Taxonomy" id="289078"/>
    <lineage>
        <taxon>Eukaryota</taxon>
        <taxon>Fungi</taxon>
        <taxon>Dikarya</taxon>
        <taxon>Basidiomycota</taxon>
        <taxon>Pucciniomycotina</taxon>
        <taxon>Microbotryomycetes</taxon>
        <taxon>Microbotryales</taxon>
        <taxon>Microbotryaceae</taxon>
        <taxon>Microbotryum</taxon>
    </lineage>
</organism>